<reference evidence="3" key="1">
    <citation type="journal article" date="2019" name="Int. J. Syst. Evol. Microbiol.">
        <title>The Global Catalogue of Microorganisms (GCM) 10K type strain sequencing project: providing services to taxonomists for standard genome sequencing and annotation.</title>
        <authorList>
            <consortium name="The Broad Institute Genomics Platform"/>
            <consortium name="The Broad Institute Genome Sequencing Center for Infectious Disease"/>
            <person name="Wu L."/>
            <person name="Ma J."/>
        </authorList>
    </citation>
    <scope>NUCLEOTIDE SEQUENCE [LARGE SCALE GENOMIC DNA]</scope>
    <source>
        <strain evidence="3">JCM 17326</strain>
    </source>
</reference>
<comment type="caution">
    <text evidence="2">The sequence shown here is derived from an EMBL/GenBank/DDBJ whole genome shotgun (WGS) entry which is preliminary data.</text>
</comment>
<evidence type="ECO:0000313" key="3">
    <source>
        <dbReference type="Proteomes" id="UP001500630"/>
    </source>
</evidence>
<gene>
    <name evidence="2" type="ORF">GCM10022419_122190</name>
</gene>
<evidence type="ECO:0000313" key="2">
    <source>
        <dbReference type="EMBL" id="GAA3616417.1"/>
    </source>
</evidence>
<name>A0ABP6ZQQ6_9ACTN</name>
<dbReference type="Proteomes" id="UP001500630">
    <property type="component" value="Unassembled WGS sequence"/>
</dbReference>
<feature type="chain" id="PRO_5046492615" evidence="1">
    <location>
        <begin position="33"/>
        <end position="127"/>
    </location>
</feature>
<feature type="signal peptide" evidence="1">
    <location>
        <begin position="1"/>
        <end position="32"/>
    </location>
</feature>
<dbReference type="RefSeq" id="WP_345577347.1">
    <property type="nucleotide sequence ID" value="NZ_BAABDQ010000054.1"/>
</dbReference>
<sequence>MLRHLRNRAQAILVMAIAVATTIGFTAGPASAAMLANEVQVRVCVGPGHNDIFWYAVHGYNQDGNWVNHEKMPLNGSSDQLRCNMLRNWWWKGKVQVYFYTVDLKFLGSRECDLPAQNGGEVPCVFY</sequence>
<organism evidence="2 3">
    <name type="scientific">Nonomuraea rosea</name>
    <dbReference type="NCBI Taxonomy" id="638574"/>
    <lineage>
        <taxon>Bacteria</taxon>
        <taxon>Bacillati</taxon>
        <taxon>Actinomycetota</taxon>
        <taxon>Actinomycetes</taxon>
        <taxon>Streptosporangiales</taxon>
        <taxon>Streptosporangiaceae</taxon>
        <taxon>Nonomuraea</taxon>
    </lineage>
</organism>
<proteinExistence type="predicted"/>
<evidence type="ECO:0000256" key="1">
    <source>
        <dbReference type="SAM" id="SignalP"/>
    </source>
</evidence>
<keyword evidence="3" id="KW-1185">Reference proteome</keyword>
<keyword evidence="1" id="KW-0732">Signal</keyword>
<protein>
    <submittedName>
        <fullName evidence="2">Uncharacterized protein</fullName>
    </submittedName>
</protein>
<dbReference type="EMBL" id="BAABDQ010000054">
    <property type="protein sequence ID" value="GAA3616417.1"/>
    <property type="molecule type" value="Genomic_DNA"/>
</dbReference>
<accession>A0ABP6ZQQ6</accession>